<evidence type="ECO:0000256" key="1">
    <source>
        <dbReference type="ARBA" id="ARBA00010075"/>
    </source>
</evidence>
<dbReference type="GO" id="GO:0006313">
    <property type="term" value="P:DNA transposition"/>
    <property type="evidence" value="ECO:0007669"/>
    <property type="project" value="InterPro"/>
</dbReference>
<name>A0A221V4D4_9FLAO</name>
<evidence type="ECO:0000256" key="2">
    <source>
        <dbReference type="ARBA" id="ARBA00022578"/>
    </source>
</evidence>
<organism evidence="7 8">
    <name type="scientific">Arenibacter algicola</name>
    <dbReference type="NCBI Taxonomy" id="616991"/>
    <lineage>
        <taxon>Bacteria</taxon>
        <taxon>Pseudomonadati</taxon>
        <taxon>Bacteroidota</taxon>
        <taxon>Flavobacteriia</taxon>
        <taxon>Flavobacteriales</taxon>
        <taxon>Flavobacteriaceae</taxon>
        <taxon>Arenibacter</taxon>
    </lineage>
</organism>
<evidence type="ECO:0000259" key="6">
    <source>
        <dbReference type="Pfam" id="PF14294"/>
    </source>
</evidence>
<proteinExistence type="inferred from homology"/>
<dbReference type="PANTHER" id="PTHR33258:SF1">
    <property type="entry name" value="TRANSPOSASE INSL FOR INSERTION SEQUENCE ELEMENT IS186A-RELATED"/>
    <property type="match status" value="1"/>
</dbReference>
<dbReference type="Pfam" id="PF14294">
    <property type="entry name" value="DUF4372"/>
    <property type="match status" value="1"/>
</dbReference>
<dbReference type="Pfam" id="PF01609">
    <property type="entry name" value="DDE_Tnp_1"/>
    <property type="match status" value="1"/>
</dbReference>
<dbReference type="RefSeq" id="WP_093980793.1">
    <property type="nucleotide sequence ID" value="NZ_CP022516.1"/>
</dbReference>
<dbReference type="Proteomes" id="UP000204551">
    <property type="component" value="Plasmid pSMS7"/>
</dbReference>
<accession>A0A221V4D4</accession>
<evidence type="ECO:0000313" key="7">
    <source>
        <dbReference type="EMBL" id="ASO08429.1"/>
    </source>
</evidence>
<keyword evidence="4" id="KW-0233">DNA recombination</keyword>
<protein>
    <submittedName>
        <fullName evidence="7">Transposase</fullName>
    </submittedName>
</protein>
<feature type="domain" description="Transposase IS4-like" evidence="5">
    <location>
        <begin position="121"/>
        <end position="331"/>
    </location>
</feature>
<evidence type="ECO:0000256" key="4">
    <source>
        <dbReference type="ARBA" id="ARBA00023172"/>
    </source>
</evidence>
<dbReference type="NCBIfam" id="NF033592">
    <property type="entry name" value="transpos_IS4_1"/>
    <property type="match status" value="1"/>
</dbReference>
<feature type="domain" description="DUF4372" evidence="6">
    <location>
        <begin position="4"/>
        <end position="75"/>
    </location>
</feature>
<dbReference type="PANTHER" id="PTHR33258">
    <property type="entry name" value="TRANSPOSASE INSL FOR INSERTION SEQUENCE ELEMENT IS186A-RELATED"/>
    <property type="match status" value="1"/>
</dbReference>
<keyword evidence="7" id="KW-0614">Plasmid</keyword>
<dbReference type="KEGG" id="aalg:AREALGSMS7_05057"/>
<comment type="similarity">
    <text evidence="1">Belongs to the transposase 11 family.</text>
</comment>
<dbReference type="InterPro" id="IPR012337">
    <property type="entry name" value="RNaseH-like_sf"/>
</dbReference>
<dbReference type="EMBL" id="CP022516">
    <property type="protein sequence ID" value="ASO08429.1"/>
    <property type="molecule type" value="Genomic_DNA"/>
</dbReference>
<sequence length="387" mass="45163">MNQGKYVFAQLTELLPQRVFDRIVSKHNGNKYVRHFTCWNQLMCMVFGQVSGRESLRDLLVVIKAHQNKSYHLGFSKSVTLSNLAKANKKRSYLIFEQYANYLIALARSKSSENDLGINGRVYAFDSTTIDLCLGVFWWATFRKAKAGIKLHTLFDVTTRIPAFVHFSEADVHDVNAMDHLIYEPSAYYVFDRGYVDFNRLYTITTQQAFFVVRAKSNLKFNRMYSCKIDKSTGVKADQTGKMSGFYTSKEYPDKIRRIKFHDNENDRTFVFLTNNFELTALQVALLYKQRWQVELFFKWIKQHLKVKSFWGTTENAVRIQINAAIITYCLVSIFKNEHKIEHSTYEIIQVLSVSLLDKTSVKQLFTNSNYNNVNEQTDNQLKINLF</sequence>
<evidence type="ECO:0000313" key="8">
    <source>
        <dbReference type="Proteomes" id="UP000204551"/>
    </source>
</evidence>
<dbReference type="AlphaFoldDB" id="A0A221V4D4"/>
<dbReference type="SUPFAM" id="SSF53098">
    <property type="entry name" value="Ribonuclease H-like"/>
    <property type="match status" value="1"/>
</dbReference>
<gene>
    <name evidence="7" type="ORF">AREALGSMS7_05057</name>
</gene>
<dbReference type="GO" id="GO:0004803">
    <property type="term" value="F:transposase activity"/>
    <property type="evidence" value="ECO:0007669"/>
    <property type="project" value="InterPro"/>
</dbReference>
<dbReference type="InterPro" id="IPR047952">
    <property type="entry name" value="Transpos_IS4"/>
</dbReference>
<dbReference type="GO" id="GO:0003677">
    <property type="term" value="F:DNA binding"/>
    <property type="evidence" value="ECO:0007669"/>
    <property type="project" value="UniProtKB-KW"/>
</dbReference>
<keyword evidence="3" id="KW-0238">DNA-binding</keyword>
<dbReference type="InterPro" id="IPR025399">
    <property type="entry name" value="DUF4372"/>
</dbReference>
<dbReference type="InterPro" id="IPR002559">
    <property type="entry name" value="Transposase_11"/>
</dbReference>
<keyword evidence="2" id="KW-0815">Transposition</keyword>
<evidence type="ECO:0000259" key="5">
    <source>
        <dbReference type="Pfam" id="PF01609"/>
    </source>
</evidence>
<evidence type="ECO:0000256" key="3">
    <source>
        <dbReference type="ARBA" id="ARBA00023125"/>
    </source>
</evidence>
<reference evidence="7 8" key="1">
    <citation type="submission" date="2017-07" db="EMBL/GenBank/DDBJ databases">
        <title>Genome Sequence of Arenibacter algicola Strain SMS7 Isolated from a culture of the Diatom Skeletonema marinoi.</title>
        <authorList>
            <person name="Topel M."/>
            <person name="Pinder M.I.M."/>
            <person name="Johansson O.N."/>
            <person name="Kourtchenko O."/>
            <person name="Godhe A."/>
            <person name="Clarke A.K."/>
        </authorList>
    </citation>
    <scope>NUCLEOTIDE SEQUENCE [LARGE SCALE GENOMIC DNA]</scope>
    <source>
        <strain evidence="7 8">SMS7</strain>
        <plasmid evidence="8">Plasmid psms7</plasmid>
    </source>
</reference>
<geneLocation type="plasmid" evidence="8">
    <name>psms7</name>
</geneLocation>